<dbReference type="InterPro" id="IPR012341">
    <property type="entry name" value="6hp_glycosidase-like_sf"/>
</dbReference>
<proteinExistence type="predicted"/>
<dbReference type="SUPFAM" id="SSF52317">
    <property type="entry name" value="Class I glutamine amidotransferase-like"/>
    <property type="match status" value="1"/>
</dbReference>
<dbReference type="SUPFAM" id="SSF48208">
    <property type="entry name" value="Six-hairpin glycosidases"/>
    <property type="match status" value="1"/>
</dbReference>
<evidence type="ECO:0000313" key="2">
    <source>
        <dbReference type="EMBL" id="SKB58331.1"/>
    </source>
</evidence>
<dbReference type="RefSeq" id="WP_079716881.1">
    <property type="nucleotide sequence ID" value="NZ_FUYS01000004.1"/>
</dbReference>
<dbReference type="STRING" id="623280.SAMN05660226_02196"/>
<name>A0A1T5CG67_9SPHI</name>
<dbReference type="InterPro" id="IPR052043">
    <property type="entry name" value="PolySaccharide_Degr_Enz"/>
</dbReference>
<dbReference type="PANTHER" id="PTHR33886">
    <property type="entry name" value="UNSATURATED RHAMNOGALACTURONAN HYDROLASE (EUROFUNG)"/>
    <property type="match status" value="1"/>
</dbReference>
<reference evidence="2 3" key="1">
    <citation type="submission" date="2017-02" db="EMBL/GenBank/DDBJ databases">
        <authorList>
            <person name="Peterson S.W."/>
        </authorList>
    </citation>
    <scope>NUCLEOTIDE SEQUENCE [LARGE SCALE GENOMIC DNA]</scope>
    <source>
        <strain evidence="2 3">DSM 22899</strain>
    </source>
</reference>
<accession>A0A1T5CG67</accession>
<evidence type="ECO:0000313" key="3">
    <source>
        <dbReference type="Proteomes" id="UP000190541"/>
    </source>
</evidence>
<dbReference type="PANTHER" id="PTHR33886:SF8">
    <property type="entry name" value="UNSATURATED RHAMNOGALACTURONAN HYDROLASE (EUROFUNG)"/>
    <property type="match status" value="1"/>
</dbReference>
<dbReference type="InterPro" id="IPR010905">
    <property type="entry name" value="Glyco_hydro_88"/>
</dbReference>
<organism evidence="2 3">
    <name type="scientific">Parapedobacter luteus</name>
    <dbReference type="NCBI Taxonomy" id="623280"/>
    <lineage>
        <taxon>Bacteria</taxon>
        <taxon>Pseudomonadati</taxon>
        <taxon>Bacteroidota</taxon>
        <taxon>Sphingobacteriia</taxon>
        <taxon>Sphingobacteriales</taxon>
        <taxon>Sphingobacteriaceae</taxon>
        <taxon>Parapedobacter</taxon>
    </lineage>
</organism>
<gene>
    <name evidence="2" type="ORF">SAMN05660226_02196</name>
</gene>
<dbReference type="GO" id="GO:0005975">
    <property type="term" value="P:carbohydrate metabolic process"/>
    <property type="evidence" value="ECO:0007669"/>
    <property type="project" value="InterPro"/>
</dbReference>
<dbReference type="Gene3D" id="3.40.50.880">
    <property type="match status" value="1"/>
</dbReference>
<dbReference type="AlphaFoldDB" id="A0A1T5CG67"/>
<dbReference type="InterPro" id="IPR008928">
    <property type="entry name" value="6-hairpin_glycosidase_sf"/>
</dbReference>
<dbReference type="EMBL" id="FUYS01000004">
    <property type="protein sequence ID" value="SKB58331.1"/>
    <property type="molecule type" value="Genomic_DNA"/>
</dbReference>
<dbReference type="GO" id="GO:0016787">
    <property type="term" value="F:hydrolase activity"/>
    <property type="evidence" value="ECO:0007669"/>
    <property type="project" value="UniProtKB-KW"/>
</dbReference>
<dbReference type="OrthoDB" id="6381507at2"/>
<protein>
    <submittedName>
        <fullName evidence="2">Unsaturated rhamnogalacturonyl hydrolase</fullName>
    </submittedName>
</protein>
<dbReference type="InterPro" id="IPR029062">
    <property type="entry name" value="Class_I_gatase-like"/>
</dbReference>
<dbReference type="Proteomes" id="UP000190541">
    <property type="component" value="Unassembled WGS sequence"/>
</dbReference>
<sequence length="656" mass="74259">MKLNLNNELIKFVLRKAALKPVLVCGLVFGAVGWAGAQPEKYSERMAETAMKLWPDSFSLGKPGTPAKWSYDLGVILKGVEAVWKGSGDARWFAYIQQQMDHYVQDDGTIKAYKREDYNIDFINNGKLLLLLYQVTGKAKYYNAASLLRDQLRTHPRTSEGGFWHKKIYPHQMWLDGLYMGQPFFAEYAKLFNERDAFDDITNQFVLMERHSRDDETGLLYHGWDESREQAWADKATGRSPNFWGRSLGWFGMALVDAIEHFPEDHPGVDSLAGILQRFAKAVIAFQDKRSGVWYDVVDMAHRPENYLEASASCMLVYTLAKGVRLGYLPEGYIKQAQKGYSGILKTFISGRDDGGINLERTVAVSGLGGSGRYRDGSFAYYMSEPVIQNDPKGMGAFIKCAAEMELLPTLGRAKGKTVVLDYYYNNEYRVDVTGRQVRYHYVWEDQSNSGYSFLGHLFNRYGVRTASLETKPGVATLGNADVYIIVDPDTEKETNSPNFLERPEIDVITEWVRQGGVLVLLGNDAGNAEFAHFNQLAGRFGIRFNEDNALLVKNDHFPEGAVQLKKGNSVFKKPYRLFLKEVSTLELTPPARSLVQKEGKHLMATAKYGKGTVFALGDPWIYNEYIDGRKLPPDFENYEAADAWVQWLLAKARRK</sequence>
<dbReference type="Gene3D" id="1.50.10.10">
    <property type="match status" value="1"/>
</dbReference>
<keyword evidence="1 2" id="KW-0378">Hydrolase</keyword>
<dbReference type="Pfam" id="PF07470">
    <property type="entry name" value="Glyco_hydro_88"/>
    <property type="match status" value="1"/>
</dbReference>
<evidence type="ECO:0000256" key="1">
    <source>
        <dbReference type="ARBA" id="ARBA00022801"/>
    </source>
</evidence>
<keyword evidence="3" id="KW-1185">Reference proteome</keyword>